<dbReference type="Proteomes" id="UP001148662">
    <property type="component" value="Unassembled WGS sequence"/>
</dbReference>
<protein>
    <submittedName>
        <fullName evidence="1">Uncharacterized protein</fullName>
    </submittedName>
</protein>
<reference evidence="1" key="1">
    <citation type="submission" date="2022-07" db="EMBL/GenBank/DDBJ databases">
        <title>Genome Sequence of Phlebia brevispora.</title>
        <authorList>
            <person name="Buettner E."/>
        </authorList>
    </citation>
    <scope>NUCLEOTIDE SEQUENCE</scope>
    <source>
        <strain evidence="1">MPL23</strain>
    </source>
</reference>
<dbReference type="EMBL" id="JANHOG010000078">
    <property type="protein sequence ID" value="KAJ3558599.1"/>
    <property type="molecule type" value="Genomic_DNA"/>
</dbReference>
<organism evidence="1 2">
    <name type="scientific">Phlebia brevispora</name>
    <dbReference type="NCBI Taxonomy" id="194682"/>
    <lineage>
        <taxon>Eukaryota</taxon>
        <taxon>Fungi</taxon>
        <taxon>Dikarya</taxon>
        <taxon>Basidiomycota</taxon>
        <taxon>Agaricomycotina</taxon>
        <taxon>Agaricomycetes</taxon>
        <taxon>Polyporales</taxon>
        <taxon>Meruliaceae</taxon>
        <taxon>Phlebia</taxon>
    </lineage>
</organism>
<keyword evidence="2" id="KW-1185">Reference proteome</keyword>
<name>A0ACC1TD37_9APHY</name>
<gene>
    <name evidence="1" type="ORF">NM688_g829</name>
</gene>
<accession>A0ACC1TD37</accession>
<evidence type="ECO:0000313" key="1">
    <source>
        <dbReference type="EMBL" id="KAJ3558599.1"/>
    </source>
</evidence>
<comment type="caution">
    <text evidence="1">The sequence shown here is derived from an EMBL/GenBank/DDBJ whole genome shotgun (WGS) entry which is preliminary data.</text>
</comment>
<proteinExistence type="predicted"/>
<sequence>MTYFVLLDLHAANDQTYAEIKAGVKIVTANQLPRFLYPDDHVYNADDEEDKLCHGHVYIRCARHILLGHGKAIQRPAVRKGKSGNAEIMGVKRVTPRIAAYIGIQTRFALCDMQEWCKEDRHFDLEVFYWNMVAILESEAGGDILKYLDRAVFGPVSIVDPAAVAGTAAVGPTPAERIKAQREAKRARLQQEEIN</sequence>
<evidence type="ECO:0000313" key="2">
    <source>
        <dbReference type="Proteomes" id="UP001148662"/>
    </source>
</evidence>